<organism evidence="2 3">
    <name type="scientific">Dietzia maris</name>
    <dbReference type="NCBI Taxonomy" id="37915"/>
    <lineage>
        <taxon>Bacteria</taxon>
        <taxon>Bacillati</taxon>
        <taxon>Actinomycetota</taxon>
        <taxon>Actinomycetes</taxon>
        <taxon>Mycobacteriales</taxon>
        <taxon>Dietziaceae</taxon>
        <taxon>Dietzia</taxon>
    </lineage>
</organism>
<evidence type="ECO:0000256" key="1">
    <source>
        <dbReference type="SAM" id="Phobius"/>
    </source>
</evidence>
<sequence length="169" mass="18238">MSSRNETPSTGSRIRPITWAIAAWMIIMVAAIVGAWQGSEARYGALPEVTVASDRGQVTVLPFTATDLDGNTFTNPVGEFRVQDEDVLTVRLPGELRASTMDVYEIRADGSRDYTVEAGGPGQLLVPVTTPEEGRIEGLAIRAVAIVYAADGSESILNGEWSVRFTYDD</sequence>
<name>A0A365P7U9_9ACTN</name>
<evidence type="ECO:0000313" key="2">
    <source>
        <dbReference type="EMBL" id="RBA32002.1"/>
    </source>
</evidence>
<keyword evidence="1" id="KW-0472">Membrane</keyword>
<feature type="transmembrane region" description="Helical" evidence="1">
    <location>
        <begin position="17"/>
        <end position="36"/>
    </location>
</feature>
<evidence type="ECO:0000313" key="3">
    <source>
        <dbReference type="Proteomes" id="UP000252187"/>
    </source>
</evidence>
<gene>
    <name evidence="2" type="ORF">DQ226_15075</name>
</gene>
<accession>A0A365P7U9</accession>
<dbReference type="InterPro" id="IPR024495">
    <property type="entry name" value="DUF2771"/>
</dbReference>
<proteinExistence type="predicted"/>
<keyword evidence="1" id="KW-0812">Transmembrane</keyword>
<comment type="caution">
    <text evidence="2">The sequence shown here is derived from an EMBL/GenBank/DDBJ whole genome shotgun (WGS) entry which is preliminary data.</text>
</comment>
<dbReference type="Pfam" id="PF10969">
    <property type="entry name" value="DUF2771"/>
    <property type="match status" value="1"/>
</dbReference>
<dbReference type="AlphaFoldDB" id="A0A365P7U9"/>
<protein>
    <submittedName>
        <fullName evidence="2">DUF2771 family protein</fullName>
    </submittedName>
</protein>
<reference evidence="2 3" key="1">
    <citation type="submission" date="2018-06" db="EMBL/GenBank/DDBJ databases">
        <title>Whole genome sequencing of four bacterial strains from South Shetland trench revealing bio-synthetic gene clusters.</title>
        <authorList>
            <person name="Abdel-Mageed W.M."/>
            <person name="Lehri B."/>
            <person name="Jarmusch S.A."/>
            <person name="Miranda K."/>
            <person name="Goodfellow M."/>
            <person name="Jaspars M."/>
            <person name="Karlyshev A.V."/>
        </authorList>
    </citation>
    <scope>NUCLEOTIDE SEQUENCE [LARGE SCALE GENOMIC DNA]</scope>
    <source>
        <strain evidence="2 3">SST1</strain>
    </source>
</reference>
<dbReference type="Proteomes" id="UP000252187">
    <property type="component" value="Unassembled WGS sequence"/>
</dbReference>
<dbReference type="EMBL" id="QNTT01000054">
    <property type="protein sequence ID" value="RBA32002.1"/>
    <property type="molecule type" value="Genomic_DNA"/>
</dbReference>
<keyword evidence="1" id="KW-1133">Transmembrane helix</keyword>